<reference evidence="1" key="1">
    <citation type="submission" date="2018-02" db="EMBL/GenBank/DDBJ databases">
        <authorList>
            <person name="Kim S.-K."/>
            <person name="Jung H.-I."/>
            <person name="Lee S.-W."/>
        </authorList>
    </citation>
    <scope>NUCLEOTIDE SEQUENCE</scope>
    <source>
        <strain evidence="1">SK3146</strain>
    </source>
</reference>
<name>A0ABY4RVW2_9BACL</name>
<dbReference type="InterPro" id="IPR036388">
    <property type="entry name" value="WH-like_DNA-bd_sf"/>
</dbReference>
<dbReference type="EMBL" id="CP027059">
    <property type="protein sequence ID" value="UQZ85960.1"/>
    <property type="molecule type" value="Genomic_DNA"/>
</dbReference>
<dbReference type="Proteomes" id="UP001057134">
    <property type="component" value="Chromosome"/>
</dbReference>
<keyword evidence="2" id="KW-1185">Reference proteome</keyword>
<reference evidence="1" key="2">
    <citation type="journal article" date="2021" name="J Anim Sci Technol">
        <title>Complete genome sequence of Paenibacillus konkukensis sp. nov. SK3146 as a potential probiotic strain.</title>
        <authorList>
            <person name="Jung H.I."/>
            <person name="Park S."/>
            <person name="Niu K.M."/>
            <person name="Lee S.W."/>
            <person name="Kothari D."/>
            <person name="Yi K.J."/>
            <person name="Kim S.K."/>
        </authorList>
    </citation>
    <scope>NUCLEOTIDE SEQUENCE</scope>
    <source>
        <strain evidence="1">SK3146</strain>
    </source>
</reference>
<accession>A0ABY4RVW2</accession>
<protein>
    <recommendedName>
        <fullName evidence="3">MarR family transcriptional regulator</fullName>
    </recommendedName>
</protein>
<dbReference type="RefSeq" id="WP_249861538.1">
    <property type="nucleotide sequence ID" value="NZ_CP027059.1"/>
</dbReference>
<evidence type="ECO:0008006" key="3">
    <source>
        <dbReference type="Google" id="ProtNLM"/>
    </source>
</evidence>
<dbReference type="Gene3D" id="1.10.10.10">
    <property type="entry name" value="Winged helix-like DNA-binding domain superfamily/Winged helix DNA-binding domain"/>
    <property type="match status" value="1"/>
</dbReference>
<gene>
    <name evidence="1" type="ORF">SK3146_05252</name>
</gene>
<evidence type="ECO:0000313" key="2">
    <source>
        <dbReference type="Proteomes" id="UP001057134"/>
    </source>
</evidence>
<sequence>MKAQADEFIENMVISMQPAATSNVIQESLHRIVQCRDLLKLLSSKRNQDGVCHLSLKVLSNFMDLSTEDVSRTIRKLAHFGLIKSNRAQNEFEILKQHFESSPLAITESLLKLLQENPELTFQEQAARLDISVKDLEVVYGHFVYVLT</sequence>
<organism evidence="1 2">
    <name type="scientific">Paenibacillus konkukensis</name>
    <dbReference type="NCBI Taxonomy" id="2020716"/>
    <lineage>
        <taxon>Bacteria</taxon>
        <taxon>Bacillati</taxon>
        <taxon>Bacillota</taxon>
        <taxon>Bacilli</taxon>
        <taxon>Bacillales</taxon>
        <taxon>Paenibacillaceae</taxon>
        <taxon>Paenibacillus</taxon>
    </lineage>
</organism>
<proteinExistence type="predicted"/>
<evidence type="ECO:0000313" key="1">
    <source>
        <dbReference type="EMBL" id="UQZ85960.1"/>
    </source>
</evidence>